<accession>X1CI18</accession>
<organism evidence="2">
    <name type="scientific">marine sediment metagenome</name>
    <dbReference type="NCBI Taxonomy" id="412755"/>
    <lineage>
        <taxon>unclassified sequences</taxon>
        <taxon>metagenomes</taxon>
        <taxon>ecological metagenomes</taxon>
    </lineage>
</organism>
<protein>
    <submittedName>
        <fullName evidence="2">Uncharacterized protein</fullName>
    </submittedName>
</protein>
<keyword evidence="1" id="KW-0472">Membrane</keyword>
<proteinExistence type="predicted"/>
<evidence type="ECO:0000256" key="1">
    <source>
        <dbReference type="SAM" id="Phobius"/>
    </source>
</evidence>
<dbReference type="AlphaFoldDB" id="X1CI18"/>
<reference evidence="2" key="1">
    <citation type="journal article" date="2014" name="Front. Microbiol.">
        <title>High frequency of phylogenetically diverse reductive dehalogenase-homologous genes in deep subseafloor sedimentary metagenomes.</title>
        <authorList>
            <person name="Kawai M."/>
            <person name="Futagami T."/>
            <person name="Toyoda A."/>
            <person name="Takaki Y."/>
            <person name="Nishi S."/>
            <person name="Hori S."/>
            <person name="Arai W."/>
            <person name="Tsubouchi T."/>
            <person name="Morono Y."/>
            <person name="Uchiyama I."/>
            <person name="Ito T."/>
            <person name="Fujiyama A."/>
            <person name="Inagaki F."/>
            <person name="Takami H."/>
        </authorList>
    </citation>
    <scope>NUCLEOTIDE SEQUENCE</scope>
    <source>
        <strain evidence="2">Expedition CK06-06</strain>
    </source>
</reference>
<dbReference type="EMBL" id="BART01020824">
    <property type="protein sequence ID" value="GAG92737.1"/>
    <property type="molecule type" value="Genomic_DNA"/>
</dbReference>
<feature type="transmembrane region" description="Helical" evidence="1">
    <location>
        <begin position="9"/>
        <end position="30"/>
    </location>
</feature>
<keyword evidence="1" id="KW-0812">Transmembrane</keyword>
<gene>
    <name evidence="2" type="ORF">S01H4_38589</name>
</gene>
<comment type="caution">
    <text evidence="2">The sequence shown here is derived from an EMBL/GenBank/DDBJ whole genome shotgun (WGS) entry which is preliminary data.</text>
</comment>
<evidence type="ECO:0000313" key="2">
    <source>
        <dbReference type="EMBL" id="GAG92737.1"/>
    </source>
</evidence>
<name>X1CI18_9ZZZZ</name>
<sequence length="118" mass="13925">MNKKIKENICAGILFIFMSFLVLYFTYAMFNSDYESYKCLILNKNMKKGKCTYDVICATNKSDILANGTNAEIQSRCYISYVKNNTYDVYKILTPPFFYSYIWREQSSEIIISVIFIW</sequence>
<keyword evidence="1" id="KW-1133">Transmembrane helix</keyword>